<evidence type="ECO:0000256" key="5">
    <source>
        <dbReference type="ARBA" id="ARBA00023152"/>
    </source>
</evidence>
<dbReference type="GO" id="GO:0006094">
    <property type="term" value="P:gluconeogenesis"/>
    <property type="evidence" value="ECO:0007669"/>
    <property type="project" value="UniProtKB-KW"/>
</dbReference>
<comment type="pathway">
    <text evidence="1">Carbohydrate degradation; glycolysis; D-glyceraldehyde 3-phosphate from glycerone phosphate: step 1/1.</text>
</comment>
<dbReference type="InterPro" id="IPR000652">
    <property type="entry name" value="Triosephosphate_isomerase"/>
</dbReference>
<dbReference type="AlphaFoldDB" id="A0A6J7CLK1"/>
<dbReference type="GO" id="GO:0046166">
    <property type="term" value="P:glyceraldehyde-3-phosphate biosynthetic process"/>
    <property type="evidence" value="ECO:0007669"/>
    <property type="project" value="TreeGrafter"/>
</dbReference>
<proteinExistence type="inferred from homology"/>
<dbReference type="HAMAP" id="MF_00147_B">
    <property type="entry name" value="TIM_B"/>
    <property type="match status" value="1"/>
</dbReference>
<reference evidence="7" key="1">
    <citation type="submission" date="2020-05" db="EMBL/GenBank/DDBJ databases">
        <authorList>
            <person name="Chiriac C."/>
            <person name="Salcher M."/>
            <person name="Ghai R."/>
            <person name="Kavagutti S V."/>
        </authorList>
    </citation>
    <scope>NUCLEOTIDE SEQUENCE</scope>
</reference>
<evidence type="ECO:0000256" key="4">
    <source>
        <dbReference type="ARBA" id="ARBA00022490"/>
    </source>
</evidence>
<keyword evidence="3" id="KW-0312">Gluconeogenesis</keyword>
<evidence type="ECO:0000256" key="1">
    <source>
        <dbReference type="ARBA" id="ARBA00004680"/>
    </source>
</evidence>
<dbReference type="PROSITE" id="PS51440">
    <property type="entry name" value="TIM_2"/>
    <property type="match status" value="1"/>
</dbReference>
<sequence>MSRTPFVAGNWKMFKTVGDAEMFISGLLPLVSSTEGIEVAICVPFTTLGAMVDSTRGSRVQVFAQNMHQEAEGAFTGEVSAPMLSDLDVHGVVLGHSERRELFGETDAALAEKVPAALEAGLRVILCCGETEAERDAGEMETKLRRQVEAGLSQVPAGRLADVVIAYEPIWAIGTGKVATPEQAQEACAFVRGVVAGIDPAAAEAVRIQYGGSVKPENTAELLALPDIDGALVGGASLDPASFAAIVEAGRS</sequence>
<keyword evidence="5" id="KW-0324">Glycolysis</keyword>
<dbReference type="GO" id="GO:0006096">
    <property type="term" value="P:glycolytic process"/>
    <property type="evidence" value="ECO:0007669"/>
    <property type="project" value="UniProtKB-KW"/>
</dbReference>
<dbReference type="GO" id="GO:0005829">
    <property type="term" value="C:cytosol"/>
    <property type="evidence" value="ECO:0007669"/>
    <property type="project" value="TreeGrafter"/>
</dbReference>
<name>A0A6J7CLK1_9ZZZZ</name>
<dbReference type="EC" id="5.3.1.1" evidence="2"/>
<keyword evidence="4" id="KW-0963">Cytoplasm</keyword>
<evidence type="ECO:0000256" key="2">
    <source>
        <dbReference type="ARBA" id="ARBA00011940"/>
    </source>
</evidence>
<dbReference type="InterPro" id="IPR013785">
    <property type="entry name" value="Aldolase_TIM"/>
</dbReference>
<evidence type="ECO:0000313" key="7">
    <source>
        <dbReference type="EMBL" id="CAB4857638.1"/>
    </source>
</evidence>
<dbReference type="NCBIfam" id="TIGR00419">
    <property type="entry name" value="tim"/>
    <property type="match status" value="1"/>
</dbReference>
<dbReference type="PANTHER" id="PTHR21139:SF42">
    <property type="entry name" value="TRIOSEPHOSPHATE ISOMERASE"/>
    <property type="match status" value="1"/>
</dbReference>
<dbReference type="InterPro" id="IPR022896">
    <property type="entry name" value="TrioseP_Isoase_bac/euk"/>
</dbReference>
<dbReference type="SUPFAM" id="SSF51351">
    <property type="entry name" value="Triosephosphate isomerase (TIM)"/>
    <property type="match status" value="1"/>
</dbReference>
<evidence type="ECO:0000256" key="6">
    <source>
        <dbReference type="ARBA" id="ARBA00023235"/>
    </source>
</evidence>
<dbReference type="GO" id="GO:0004807">
    <property type="term" value="F:triose-phosphate isomerase activity"/>
    <property type="evidence" value="ECO:0007669"/>
    <property type="project" value="UniProtKB-EC"/>
</dbReference>
<gene>
    <name evidence="7" type="ORF">UFOPK3423_00062</name>
</gene>
<keyword evidence="6" id="KW-0413">Isomerase</keyword>
<dbReference type="FunFam" id="3.20.20.70:FF:000016">
    <property type="entry name" value="Triosephosphate isomerase"/>
    <property type="match status" value="1"/>
</dbReference>
<accession>A0A6J7CLK1</accession>
<dbReference type="PANTHER" id="PTHR21139">
    <property type="entry name" value="TRIOSEPHOSPHATE ISOMERASE"/>
    <property type="match status" value="1"/>
</dbReference>
<evidence type="ECO:0000256" key="3">
    <source>
        <dbReference type="ARBA" id="ARBA00022432"/>
    </source>
</evidence>
<dbReference type="Gene3D" id="3.20.20.70">
    <property type="entry name" value="Aldolase class I"/>
    <property type="match status" value="1"/>
</dbReference>
<dbReference type="InterPro" id="IPR020861">
    <property type="entry name" value="Triosephosphate_isomerase_AS"/>
</dbReference>
<dbReference type="EMBL" id="CAFBLQ010000003">
    <property type="protein sequence ID" value="CAB4857638.1"/>
    <property type="molecule type" value="Genomic_DNA"/>
</dbReference>
<dbReference type="Pfam" id="PF00121">
    <property type="entry name" value="TIM"/>
    <property type="match status" value="1"/>
</dbReference>
<dbReference type="PROSITE" id="PS00171">
    <property type="entry name" value="TIM_1"/>
    <property type="match status" value="1"/>
</dbReference>
<protein>
    <recommendedName>
        <fullName evidence="2">triose-phosphate isomerase</fullName>
        <ecNumber evidence="2">5.3.1.1</ecNumber>
    </recommendedName>
</protein>
<dbReference type="GO" id="GO:0019563">
    <property type="term" value="P:glycerol catabolic process"/>
    <property type="evidence" value="ECO:0007669"/>
    <property type="project" value="TreeGrafter"/>
</dbReference>
<organism evidence="7">
    <name type="scientific">freshwater metagenome</name>
    <dbReference type="NCBI Taxonomy" id="449393"/>
    <lineage>
        <taxon>unclassified sequences</taxon>
        <taxon>metagenomes</taxon>
        <taxon>ecological metagenomes</taxon>
    </lineage>
</organism>
<dbReference type="InterPro" id="IPR035990">
    <property type="entry name" value="TIM_sf"/>
</dbReference>
<dbReference type="CDD" id="cd00311">
    <property type="entry name" value="TIM"/>
    <property type="match status" value="1"/>
</dbReference>